<name>A0A1G8HWC7_9NOCA</name>
<feature type="region of interest" description="Disordered" evidence="1">
    <location>
        <begin position="336"/>
        <end position="363"/>
    </location>
</feature>
<dbReference type="OrthoDB" id="4266126at2"/>
<evidence type="ECO:0000313" key="3">
    <source>
        <dbReference type="EMBL" id="SDI10966.1"/>
    </source>
</evidence>
<evidence type="ECO:0000259" key="2">
    <source>
        <dbReference type="Pfam" id="PF13845"/>
    </source>
</evidence>
<reference evidence="3 4" key="1">
    <citation type="submission" date="2016-10" db="EMBL/GenBank/DDBJ databases">
        <authorList>
            <person name="de Groot N.N."/>
        </authorList>
    </citation>
    <scope>NUCLEOTIDE SEQUENCE [LARGE SCALE GENOMIC DNA]</scope>
    <source>
        <strain evidence="3 4">DSM 44892</strain>
    </source>
</reference>
<feature type="domain" description="Septum formation-related" evidence="2">
    <location>
        <begin position="83"/>
        <end position="310"/>
    </location>
</feature>
<evidence type="ECO:0000313" key="4">
    <source>
        <dbReference type="Proteomes" id="UP000183263"/>
    </source>
</evidence>
<dbReference type="Pfam" id="PF13845">
    <property type="entry name" value="Septum_form"/>
    <property type="match status" value="1"/>
</dbReference>
<dbReference type="AlphaFoldDB" id="A0A1G8HWC7"/>
<dbReference type="InterPro" id="IPR026004">
    <property type="entry name" value="Septum_form"/>
</dbReference>
<feature type="region of interest" description="Disordered" evidence="1">
    <location>
        <begin position="1"/>
        <end position="28"/>
    </location>
</feature>
<dbReference type="Proteomes" id="UP000183263">
    <property type="component" value="Unassembled WGS sequence"/>
</dbReference>
<evidence type="ECO:0000256" key="1">
    <source>
        <dbReference type="SAM" id="MobiDB-lite"/>
    </source>
</evidence>
<sequence length="363" mass="38307">MMESMSEEQPEKRSRRAAAKPPRTMSATTTRRALIAVAVGAVVAAVATIAIAGGFNSGENLRPSDNGQRSAATGDSAFAQAEAGDCLNWTPSDDPQQDRQDVAIVECGSEHRFEVVAPLDLANYPGAEFGPGARYPGALRFASLRDEHCVAAVDSYLGSGFDPYGKFSIGLMFPSEAAWGEGDRAMRCGLQYSSTAGTLLPFTGRVADQDQSNIWEPGTCIGINQNVPSDPVDCAEPHAYEVISVVDLSTQFPGALPSVEDQDRYLEGVCTQASNEYLGSADALRDKTLTLFWDNVDVESWLAGSRRVNCSVGKELDTGGFATVTGTARGDILINGQPPVPPPPVPEGRSLPTPLPGAPAPGN</sequence>
<keyword evidence="4" id="KW-1185">Reference proteome</keyword>
<protein>
    <submittedName>
        <fullName evidence="3">Septum formation</fullName>
    </submittedName>
</protein>
<gene>
    <name evidence="3" type="ORF">SAMN05444695_10587</name>
</gene>
<proteinExistence type="predicted"/>
<organism evidence="3 4">
    <name type="scientific">Rhodococcus triatomae</name>
    <dbReference type="NCBI Taxonomy" id="300028"/>
    <lineage>
        <taxon>Bacteria</taxon>
        <taxon>Bacillati</taxon>
        <taxon>Actinomycetota</taxon>
        <taxon>Actinomycetes</taxon>
        <taxon>Mycobacteriales</taxon>
        <taxon>Nocardiaceae</taxon>
        <taxon>Rhodococcus</taxon>
    </lineage>
</organism>
<dbReference type="EMBL" id="FNDN01000005">
    <property type="protein sequence ID" value="SDI10966.1"/>
    <property type="molecule type" value="Genomic_DNA"/>
</dbReference>
<feature type="compositionally biased region" description="Pro residues" evidence="1">
    <location>
        <begin position="353"/>
        <end position="363"/>
    </location>
</feature>
<accession>A0A1G8HWC7</accession>